<evidence type="ECO:0000256" key="4">
    <source>
        <dbReference type="ARBA" id="ARBA00001946"/>
    </source>
</evidence>
<accession>M1IK49</accession>
<dbReference type="InterPro" id="IPR031660">
    <property type="entry name" value="TOPRIM_C"/>
</dbReference>
<dbReference type="KEGG" id="vg:40525766"/>
<dbReference type="InterPro" id="IPR050634">
    <property type="entry name" value="DNA_Topoisomerase_II"/>
</dbReference>
<dbReference type="InterPro" id="IPR013760">
    <property type="entry name" value="Topo_IIA-like_dom_sf"/>
</dbReference>
<evidence type="ECO:0000256" key="5">
    <source>
        <dbReference type="ARBA" id="ARBA00011080"/>
    </source>
</evidence>
<comment type="similarity">
    <text evidence="5">Belongs to the type II topoisomerase family.</text>
</comment>
<comment type="catalytic activity">
    <reaction evidence="1">
        <text>ATP-dependent breakage, passage and rejoining of double-stranded DNA.</text>
        <dbReference type="EC" id="5.6.2.2"/>
    </reaction>
</comment>
<dbReference type="InterPro" id="IPR034157">
    <property type="entry name" value="TOPRIM_TopoII"/>
</dbReference>
<dbReference type="RefSeq" id="YP_009665540.1">
    <property type="nucleotide sequence ID" value="NC_043235.1"/>
</dbReference>
<dbReference type="SUPFAM" id="SSF55874">
    <property type="entry name" value="ATPase domain of HSP90 chaperone/DNA topoisomerase II/histidine kinase"/>
    <property type="match status" value="1"/>
</dbReference>
<feature type="domain" description="Toprim" evidence="14">
    <location>
        <begin position="409"/>
        <end position="523"/>
    </location>
</feature>
<evidence type="ECO:0000256" key="13">
    <source>
        <dbReference type="ARBA" id="ARBA00031138"/>
    </source>
</evidence>
<keyword evidence="9" id="KW-0067">ATP-binding</keyword>
<dbReference type="InterPro" id="IPR013506">
    <property type="entry name" value="Topo_IIA_bsu_dom2"/>
</dbReference>
<evidence type="ECO:0000256" key="7">
    <source>
        <dbReference type="ARBA" id="ARBA00019635"/>
    </source>
</evidence>
<dbReference type="PANTHER" id="PTHR10169">
    <property type="entry name" value="DNA TOPOISOMERASE/GYRASE"/>
    <property type="match status" value="1"/>
</dbReference>
<sequence length="571" mass="64054">MANRYQKLSQRDHVLARPDTYIGSTAPQTKNEWVYVNGKVIKKDVTYSSALLKIFDEIITNSADCYNRDKRLTILKICIDETSVSVHNDGCSIPIEKHDVEKCYIPELIFGHLLAGENFDDTEQRTGAGRNGIGSKATNIFSRIFDVEICDGNKKYKQTWRDNMSIVSKPKVTTCSKNPYITTTFFPDFVRFGVETFDDDILSVMRRRVYDMAAVLGKVKVMLNGKRLEIKNTEDYFSLYIGSKTETKRAFEHTPEEWDVGVACVEDFTPVSFVNSVVTRGGTHVNAVTDAISKAVVEAAAKKKITVRPLTVKNRMFVFVNATIVNPTFDSQTKEILTSRNARVTLSEAFMKKAVGVLLDAVIQETNVRTSLVDQKELKKTDGAKKIRVTGIPKLNDATWAGTNNSKMCTLILTEGDSAATLAIAGLSVVGRERYGVFPLRGKLLNVRDASVASITKNEEITALKQILGLQTGKVYKDTSSLRYGHVMIMTDADVDGTHISGLVMNFFHSCFPSLLEIPGFLKKFITPIVVAKKGKDVREFYSLPDYEDWVKTTKDYSKYQIKYYKVRSTF</sequence>
<dbReference type="SUPFAM" id="SSF54211">
    <property type="entry name" value="Ribosomal protein S5 domain 2-like"/>
    <property type="match status" value="1"/>
</dbReference>
<dbReference type="PROSITE" id="PS50880">
    <property type="entry name" value="TOPRIM"/>
    <property type="match status" value="1"/>
</dbReference>
<protein>
    <recommendedName>
        <fullName evidence="7">DNA topoisomerase 2</fullName>
        <ecNumber evidence="6">5.6.2.2</ecNumber>
    </recommendedName>
    <alternativeName>
        <fullName evidence="13">DNA topoisomerase II</fullName>
    </alternativeName>
</protein>
<evidence type="ECO:0000256" key="1">
    <source>
        <dbReference type="ARBA" id="ARBA00000185"/>
    </source>
</evidence>
<dbReference type="GO" id="GO:0000819">
    <property type="term" value="P:sister chromatid segregation"/>
    <property type="evidence" value="ECO:0007669"/>
    <property type="project" value="TreeGrafter"/>
</dbReference>
<gene>
    <name evidence="15" type="primary">NYs-1_815L</name>
    <name evidence="15" type="ORF">PBCVNYs1_815L</name>
</gene>
<dbReference type="SMART" id="SM00433">
    <property type="entry name" value="TOP2c"/>
    <property type="match status" value="1"/>
</dbReference>
<dbReference type="GeneID" id="40525766"/>
<name>M1IK49_9PHYC</name>
<dbReference type="Gene3D" id="3.30.230.10">
    <property type="match status" value="1"/>
</dbReference>
<reference evidence="15" key="1">
    <citation type="submission" date="2012-10" db="EMBL/GenBank/DDBJ databases">
        <title>Towards defining the chloroviruses: a genomic journey through a genus of large DNA viruses.</title>
        <authorList>
            <person name="Jeanniard A."/>
            <person name="Dunigan D.D."/>
            <person name="Gurnon J.R."/>
            <person name="Agarkova I."/>
            <person name="Kang M."/>
            <person name="Vitek J."/>
            <person name="Duncan G."/>
            <person name="McClung O.W."/>
            <person name="Larsen M."/>
            <person name="Claverie J.-M."/>
            <person name="Van Etten J.L."/>
            <person name="Blanc G."/>
        </authorList>
    </citation>
    <scope>NUCLEOTIDE SEQUENCE</scope>
</reference>
<evidence type="ECO:0000256" key="8">
    <source>
        <dbReference type="ARBA" id="ARBA00022741"/>
    </source>
</evidence>
<evidence type="ECO:0000256" key="6">
    <source>
        <dbReference type="ARBA" id="ARBA00012895"/>
    </source>
</evidence>
<evidence type="ECO:0000256" key="11">
    <source>
        <dbReference type="ARBA" id="ARBA00023125"/>
    </source>
</evidence>
<dbReference type="InterPro" id="IPR014721">
    <property type="entry name" value="Ribsml_uS5_D2-typ_fold_subgr"/>
</dbReference>
<dbReference type="Gene3D" id="3.30.1490.30">
    <property type="match status" value="1"/>
</dbReference>
<dbReference type="GO" id="GO:0006265">
    <property type="term" value="P:DNA topological change"/>
    <property type="evidence" value="ECO:0007669"/>
    <property type="project" value="InterPro"/>
</dbReference>
<organism evidence="15">
    <name type="scientific">Paramecium bursaria Chlorella virus NYs1</name>
    <dbReference type="NCBI Taxonomy" id="83442"/>
    <lineage>
        <taxon>Viruses</taxon>
        <taxon>Varidnaviria</taxon>
        <taxon>Bamfordvirae</taxon>
        <taxon>Nucleocytoviricota</taxon>
        <taxon>Megaviricetes</taxon>
        <taxon>Algavirales</taxon>
        <taxon>Phycodnaviridae</taxon>
        <taxon>Chlorovirus</taxon>
        <taxon>Chlorovirus newyorkense</taxon>
    </lineage>
</organism>
<evidence type="ECO:0000259" key="14">
    <source>
        <dbReference type="PROSITE" id="PS50880"/>
    </source>
</evidence>
<dbReference type="Pfam" id="PF01751">
    <property type="entry name" value="Toprim"/>
    <property type="match status" value="1"/>
</dbReference>
<dbReference type="EMBL" id="JX997183">
    <property type="protein sequence ID" value="AGE58895.1"/>
    <property type="molecule type" value="Genomic_DNA"/>
</dbReference>
<dbReference type="InterPro" id="IPR006171">
    <property type="entry name" value="TOPRIM_dom"/>
</dbReference>
<dbReference type="Gene3D" id="3.30.565.10">
    <property type="entry name" value="Histidine kinase-like ATPase, C-terminal domain"/>
    <property type="match status" value="1"/>
</dbReference>
<dbReference type="InterPro" id="IPR018522">
    <property type="entry name" value="TopoIIA_CS"/>
</dbReference>
<dbReference type="PANTHER" id="PTHR10169:SF38">
    <property type="entry name" value="DNA TOPOISOMERASE 2"/>
    <property type="match status" value="1"/>
</dbReference>
<keyword evidence="8" id="KW-0547">Nucleotide-binding</keyword>
<dbReference type="InterPro" id="IPR036890">
    <property type="entry name" value="HATPase_C_sf"/>
</dbReference>
<evidence type="ECO:0000256" key="2">
    <source>
        <dbReference type="ARBA" id="ARBA00001913"/>
    </source>
</evidence>
<dbReference type="Gene3D" id="3.40.50.670">
    <property type="match status" value="1"/>
</dbReference>
<evidence type="ECO:0000256" key="3">
    <source>
        <dbReference type="ARBA" id="ARBA00001936"/>
    </source>
</evidence>
<dbReference type="GO" id="GO:0005524">
    <property type="term" value="F:ATP binding"/>
    <property type="evidence" value="ECO:0007669"/>
    <property type="project" value="UniProtKB-KW"/>
</dbReference>
<keyword evidence="12 15" id="KW-0413">Isomerase</keyword>
<evidence type="ECO:0000256" key="9">
    <source>
        <dbReference type="ARBA" id="ARBA00022840"/>
    </source>
</evidence>
<evidence type="ECO:0000256" key="10">
    <source>
        <dbReference type="ARBA" id="ARBA00023029"/>
    </source>
</evidence>
<dbReference type="FunFam" id="3.40.50.670:FF:000001">
    <property type="entry name" value="DNA topoisomerase 2"/>
    <property type="match status" value="1"/>
</dbReference>
<dbReference type="Pfam" id="PF16898">
    <property type="entry name" value="TOPRIM_C"/>
    <property type="match status" value="1"/>
</dbReference>
<evidence type="ECO:0000256" key="12">
    <source>
        <dbReference type="ARBA" id="ARBA00023235"/>
    </source>
</evidence>
<comment type="cofactor">
    <cofactor evidence="4">
        <name>Mg(2+)</name>
        <dbReference type="ChEBI" id="CHEBI:18420"/>
    </cofactor>
</comment>
<keyword evidence="10" id="KW-0799">Topoisomerase</keyword>
<dbReference type="Pfam" id="PF00204">
    <property type="entry name" value="DNA_gyraseB"/>
    <property type="match status" value="1"/>
</dbReference>
<dbReference type="InterPro" id="IPR001241">
    <property type="entry name" value="Topo_IIA"/>
</dbReference>
<dbReference type="PRINTS" id="PR01158">
    <property type="entry name" value="TOPISMRASEII"/>
</dbReference>
<keyword evidence="11" id="KW-0238">DNA-binding</keyword>
<dbReference type="InterPro" id="IPR020568">
    <property type="entry name" value="Ribosomal_Su5_D2-typ_SF"/>
</dbReference>
<proteinExistence type="inferred from homology"/>
<comment type="cofactor">
    <cofactor evidence="3">
        <name>Mn(2+)</name>
        <dbReference type="ChEBI" id="CHEBI:29035"/>
    </cofactor>
</comment>
<dbReference type="GO" id="GO:0003677">
    <property type="term" value="F:DNA binding"/>
    <property type="evidence" value="ECO:0007669"/>
    <property type="project" value="UniProtKB-KW"/>
</dbReference>
<dbReference type="SUPFAM" id="SSF56719">
    <property type="entry name" value="Type II DNA topoisomerase"/>
    <property type="match status" value="1"/>
</dbReference>
<evidence type="ECO:0000313" key="15">
    <source>
        <dbReference type="EMBL" id="AGE58895.1"/>
    </source>
</evidence>
<dbReference type="InterPro" id="IPR013759">
    <property type="entry name" value="Topo_IIA_B_C"/>
</dbReference>
<dbReference type="GO" id="GO:0003918">
    <property type="term" value="F:DNA topoisomerase type II (double strand cut, ATP-hydrolyzing) activity"/>
    <property type="evidence" value="ECO:0007669"/>
    <property type="project" value="UniProtKB-EC"/>
</dbReference>
<dbReference type="InterPro" id="IPR001154">
    <property type="entry name" value="TopoII_euk"/>
</dbReference>
<dbReference type="PRINTS" id="PR00418">
    <property type="entry name" value="TPI2FAMILY"/>
</dbReference>
<dbReference type="EC" id="5.6.2.2" evidence="6"/>
<comment type="cofactor">
    <cofactor evidence="2">
        <name>Ca(2+)</name>
        <dbReference type="ChEBI" id="CHEBI:29108"/>
    </cofactor>
</comment>
<dbReference type="PROSITE" id="PS00177">
    <property type="entry name" value="TOPOISOMERASE_II"/>
    <property type="match status" value="1"/>
</dbReference>
<dbReference type="CDD" id="cd03365">
    <property type="entry name" value="TOPRIM_TopoIIA"/>
    <property type="match status" value="1"/>
</dbReference>